<dbReference type="EMBL" id="BNAJ01000027">
    <property type="protein sequence ID" value="GHF65943.1"/>
    <property type="molecule type" value="Genomic_DNA"/>
</dbReference>
<organism evidence="2 3">
    <name type="scientific">Deinococcus metalli</name>
    <dbReference type="NCBI Taxonomy" id="1141878"/>
    <lineage>
        <taxon>Bacteria</taxon>
        <taxon>Thermotogati</taxon>
        <taxon>Deinococcota</taxon>
        <taxon>Deinococci</taxon>
        <taxon>Deinococcales</taxon>
        <taxon>Deinococcaceae</taxon>
        <taxon>Deinococcus</taxon>
    </lineage>
</organism>
<keyword evidence="3" id="KW-1185">Reference proteome</keyword>
<dbReference type="Proteomes" id="UP000619376">
    <property type="component" value="Unassembled WGS sequence"/>
</dbReference>
<evidence type="ECO:0000313" key="3">
    <source>
        <dbReference type="Proteomes" id="UP000619376"/>
    </source>
</evidence>
<proteinExistence type="predicted"/>
<comment type="caution">
    <text evidence="2">The sequence shown here is derived from an EMBL/GenBank/DDBJ whole genome shotgun (WGS) entry which is preliminary data.</text>
</comment>
<gene>
    <name evidence="2" type="ORF">GCM10017781_47060</name>
</gene>
<feature type="compositionally biased region" description="Polar residues" evidence="1">
    <location>
        <begin position="125"/>
        <end position="135"/>
    </location>
</feature>
<protein>
    <submittedName>
        <fullName evidence="2">Uncharacterized protein</fullName>
    </submittedName>
</protein>
<accession>A0ABQ3JY49</accession>
<evidence type="ECO:0000313" key="2">
    <source>
        <dbReference type="EMBL" id="GHF65943.1"/>
    </source>
</evidence>
<sequence>MLPIMAYTTLSEQVRKLANAQRSDAFVKEFRAAVRDGTFDAADLPQRFTLPKAFTRRGHTDTYSRDVRDMVLEATPEFEQWFADMNTQLTPARRGGTIKPTYENIEAGLVDFKALAASTREKLQASYSKGQTMGNSRKGATPAKRGDTPARKATTPAKKTASRKKA</sequence>
<evidence type="ECO:0000256" key="1">
    <source>
        <dbReference type="SAM" id="MobiDB-lite"/>
    </source>
</evidence>
<name>A0ABQ3JY49_9DEIO</name>
<feature type="region of interest" description="Disordered" evidence="1">
    <location>
        <begin position="125"/>
        <end position="166"/>
    </location>
</feature>
<reference evidence="3" key="1">
    <citation type="journal article" date="2019" name="Int. J. Syst. Evol. Microbiol.">
        <title>The Global Catalogue of Microorganisms (GCM) 10K type strain sequencing project: providing services to taxonomists for standard genome sequencing and annotation.</title>
        <authorList>
            <consortium name="The Broad Institute Genomics Platform"/>
            <consortium name="The Broad Institute Genome Sequencing Center for Infectious Disease"/>
            <person name="Wu L."/>
            <person name="Ma J."/>
        </authorList>
    </citation>
    <scope>NUCLEOTIDE SEQUENCE [LARGE SCALE GENOMIC DNA]</scope>
    <source>
        <strain evidence="3">CGMCC 1.18437</strain>
    </source>
</reference>